<sequence length="69" mass="8204">MRYLVSDNNKECTSKICYCWMCKDRDTCEYGGCKAPRATEENQKKYGKYLPLCVRCAGFEFRRNLKWSN</sequence>
<gene>
    <name evidence="1" type="ORF">ACFQS3_02520</name>
</gene>
<organism evidence="1 2">
    <name type="scientific">Glycomyces mayteni</name>
    <dbReference type="NCBI Taxonomy" id="543887"/>
    <lineage>
        <taxon>Bacteria</taxon>
        <taxon>Bacillati</taxon>
        <taxon>Actinomycetota</taxon>
        <taxon>Actinomycetes</taxon>
        <taxon>Glycomycetales</taxon>
        <taxon>Glycomycetaceae</taxon>
        <taxon>Glycomyces</taxon>
    </lineage>
</organism>
<comment type="caution">
    <text evidence="1">The sequence shown here is derived from an EMBL/GenBank/DDBJ whole genome shotgun (WGS) entry which is preliminary data.</text>
</comment>
<dbReference type="Proteomes" id="UP001596470">
    <property type="component" value="Unassembled WGS sequence"/>
</dbReference>
<proteinExistence type="predicted"/>
<reference evidence="2" key="1">
    <citation type="journal article" date="2019" name="Int. J. Syst. Evol. Microbiol.">
        <title>The Global Catalogue of Microorganisms (GCM) 10K type strain sequencing project: providing services to taxonomists for standard genome sequencing and annotation.</title>
        <authorList>
            <consortium name="The Broad Institute Genomics Platform"/>
            <consortium name="The Broad Institute Genome Sequencing Center for Infectious Disease"/>
            <person name="Wu L."/>
            <person name="Ma J."/>
        </authorList>
    </citation>
    <scope>NUCLEOTIDE SEQUENCE [LARGE SCALE GENOMIC DNA]</scope>
    <source>
        <strain evidence="2">KACC 12634</strain>
    </source>
</reference>
<dbReference type="RefSeq" id="WP_382353382.1">
    <property type="nucleotide sequence ID" value="NZ_JBHMBP010000004.1"/>
</dbReference>
<evidence type="ECO:0000313" key="1">
    <source>
        <dbReference type="EMBL" id="MFC6956062.1"/>
    </source>
</evidence>
<keyword evidence="2" id="KW-1185">Reference proteome</keyword>
<evidence type="ECO:0000313" key="2">
    <source>
        <dbReference type="Proteomes" id="UP001596470"/>
    </source>
</evidence>
<protein>
    <submittedName>
        <fullName evidence="1">Uncharacterized protein</fullName>
    </submittedName>
</protein>
<dbReference type="EMBL" id="JBHSYS010000001">
    <property type="protein sequence ID" value="MFC6956062.1"/>
    <property type="molecule type" value="Genomic_DNA"/>
</dbReference>
<accession>A0ABW2D196</accession>
<name>A0ABW2D196_9ACTN</name>